<keyword evidence="6" id="KW-0325">Glycoprotein</keyword>
<dbReference type="Pfam" id="PF02265">
    <property type="entry name" value="S1-P1_nuclease"/>
    <property type="match status" value="1"/>
</dbReference>
<evidence type="ECO:0000313" key="9">
    <source>
        <dbReference type="Proteomes" id="UP001155182"/>
    </source>
</evidence>
<keyword evidence="1" id="KW-0540">Nuclease</keyword>
<feature type="chain" id="PRO_5040881830" evidence="7">
    <location>
        <begin position="28"/>
        <end position="266"/>
    </location>
</feature>
<dbReference type="SUPFAM" id="SSF48537">
    <property type="entry name" value="Phospholipase C/P1 nuclease"/>
    <property type="match status" value="1"/>
</dbReference>
<evidence type="ECO:0000256" key="7">
    <source>
        <dbReference type="SAM" id="SignalP"/>
    </source>
</evidence>
<dbReference type="GO" id="GO:0046872">
    <property type="term" value="F:metal ion binding"/>
    <property type="evidence" value="ECO:0007669"/>
    <property type="project" value="UniProtKB-KW"/>
</dbReference>
<feature type="signal peptide" evidence="7">
    <location>
        <begin position="1"/>
        <end position="27"/>
    </location>
</feature>
<comment type="caution">
    <text evidence="8">The sequence shown here is derived from an EMBL/GenBank/DDBJ whole genome shotgun (WGS) entry which is preliminary data.</text>
</comment>
<dbReference type="GO" id="GO:0016788">
    <property type="term" value="F:hydrolase activity, acting on ester bonds"/>
    <property type="evidence" value="ECO:0007669"/>
    <property type="project" value="InterPro"/>
</dbReference>
<protein>
    <submittedName>
        <fullName evidence="8">S1/P1 nuclease</fullName>
    </submittedName>
</protein>
<evidence type="ECO:0000256" key="5">
    <source>
        <dbReference type="ARBA" id="ARBA00023157"/>
    </source>
</evidence>
<keyword evidence="5" id="KW-1015">Disulfide bond</keyword>
<dbReference type="PANTHER" id="PTHR33146:SF26">
    <property type="entry name" value="ENDONUCLEASE 4"/>
    <property type="match status" value="1"/>
</dbReference>
<dbReference type="PANTHER" id="PTHR33146">
    <property type="entry name" value="ENDONUCLEASE 4"/>
    <property type="match status" value="1"/>
</dbReference>
<evidence type="ECO:0000256" key="3">
    <source>
        <dbReference type="ARBA" id="ARBA00022759"/>
    </source>
</evidence>
<dbReference type="Gene3D" id="1.10.575.10">
    <property type="entry name" value="P1 Nuclease"/>
    <property type="match status" value="1"/>
</dbReference>
<keyword evidence="3" id="KW-0255">Endonuclease</keyword>
<dbReference type="GO" id="GO:0003676">
    <property type="term" value="F:nucleic acid binding"/>
    <property type="evidence" value="ECO:0007669"/>
    <property type="project" value="InterPro"/>
</dbReference>
<evidence type="ECO:0000256" key="2">
    <source>
        <dbReference type="ARBA" id="ARBA00022723"/>
    </source>
</evidence>
<accession>A0A9X2JCG6</accession>
<reference evidence="8" key="1">
    <citation type="submission" date="2022-06" db="EMBL/GenBank/DDBJ databases">
        <title>Solitalea sp. MAHUQ-68 isolated from rhizospheric soil.</title>
        <authorList>
            <person name="Huq M.A."/>
        </authorList>
    </citation>
    <scope>NUCLEOTIDE SEQUENCE</scope>
    <source>
        <strain evidence="8">MAHUQ-68</strain>
    </source>
</reference>
<keyword evidence="9" id="KW-1185">Reference proteome</keyword>
<dbReference type="AlphaFoldDB" id="A0A9X2JCG6"/>
<dbReference type="InterPro" id="IPR008947">
    <property type="entry name" value="PLipase_C/P1_nuclease_dom_sf"/>
</dbReference>
<evidence type="ECO:0000256" key="6">
    <source>
        <dbReference type="ARBA" id="ARBA00023180"/>
    </source>
</evidence>
<sequence>MKSSKVFLVVFSAFFLTSNLFSITCNAWGKTGHRIVGEIADRHLSKKAKKAIKQILGPESMAMVSDWPDFIKSDKKYDSTQVWHYINFEDGLTCDQINHRCADDSVNLAFALRKMTAILKDKNSSVALKKDALRFIIHLVGDANQPMHIGRPGDRGGNDVKMTWFKKPTNLHRVWDEDLLESQDLSYTEYATAINHPTNAQKELCRSTDPAEWFCDNYTVTKKLYQYAEKESDLGYRYNYDFLSTLNEQLLKGGLRLANVLNEIYQ</sequence>
<keyword evidence="2" id="KW-0479">Metal-binding</keyword>
<evidence type="ECO:0000313" key="8">
    <source>
        <dbReference type="EMBL" id="MCO4293033.1"/>
    </source>
</evidence>
<evidence type="ECO:0000256" key="4">
    <source>
        <dbReference type="ARBA" id="ARBA00022801"/>
    </source>
</evidence>
<evidence type="ECO:0000256" key="1">
    <source>
        <dbReference type="ARBA" id="ARBA00022722"/>
    </source>
</evidence>
<organism evidence="8 9">
    <name type="scientific">Solitalea agri</name>
    <dbReference type="NCBI Taxonomy" id="2953739"/>
    <lineage>
        <taxon>Bacteria</taxon>
        <taxon>Pseudomonadati</taxon>
        <taxon>Bacteroidota</taxon>
        <taxon>Sphingobacteriia</taxon>
        <taxon>Sphingobacteriales</taxon>
        <taxon>Sphingobacteriaceae</taxon>
        <taxon>Solitalea</taxon>
    </lineage>
</organism>
<name>A0A9X2JCG6_9SPHI</name>
<dbReference type="RefSeq" id="WP_252587524.1">
    <property type="nucleotide sequence ID" value="NZ_JAMWYS010000028.1"/>
</dbReference>
<dbReference type="GO" id="GO:0004519">
    <property type="term" value="F:endonuclease activity"/>
    <property type="evidence" value="ECO:0007669"/>
    <property type="project" value="UniProtKB-KW"/>
</dbReference>
<dbReference type="Proteomes" id="UP001155182">
    <property type="component" value="Unassembled WGS sequence"/>
</dbReference>
<proteinExistence type="predicted"/>
<keyword evidence="7" id="KW-0732">Signal</keyword>
<dbReference type="InterPro" id="IPR003154">
    <property type="entry name" value="S1/P1nuclease"/>
</dbReference>
<dbReference type="CDD" id="cd11010">
    <property type="entry name" value="S1-P1_nuclease"/>
    <property type="match status" value="1"/>
</dbReference>
<dbReference type="GO" id="GO:0006308">
    <property type="term" value="P:DNA catabolic process"/>
    <property type="evidence" value="ECO:0007669"/>
    <property type="project" value="InterPro"/>
</dbReference>
<gene>
    <name evidence="8" type="ORF">NF867_09175</name>
</gene>
<keyword evidence="4" id="KW-0378">Hydrolase</keyword>
<dbReference type="EMBL" id="JAMWYS010000028">
    <property type="protein sequence ID" value="MCO4293033.1"/>
    <property type="molecule type" value="Genomic_DNA"/>
</dbReference>